<organism evidence="2 3">
    <name type="scientific">Methanoculleus taiwanensis</name>
    <dbReference type="NCBI Taxonomy" id="1550565"/>
    <lineage>
        <taxon>Archaea</taxon>
        <taxon>Methanobacteriati</taxon>
        <taxon>Methanobacteriota</taxon>
        <taxon>Stenosarchaea group</taxon>
        <taxon>Methanomicrobia</taxon>
        <taxon>Methanomicrobiales</taxon>
        <taxon>Methanomicrobiaceae</taxon>
        <taxon>Methanoculleus</taxon>
    </lineage>
</organism>
<evidence type="ECO:0000313" key="2">
    <source>
        <dbReference type="EMBL" id="RXE57008.1"/>
    </source>
</evidence>
<dbReference type="InterPro" id="IPR052712">
    <property type="entry name" value="Acid_resist_chaperone_HdeD"/>
</dbReference>
<dbReference type="PANTHER" id="PTHR34989:SF1">
    <property type="entry name" value="PROTEIN HDED"/>
    <property type="match status" value="1"/>
</dbReference>
<dbReference type="Pfam" id="PF03729">
    <property type="entry name" value="DUF308"/>
    <property type="match status" value="2"/>
</dbReference>
<accession>A0A498H4P0</accession>
<evidence type="ECO:0000256" key="1">
    <source>
        <dbReference type="SAM" id="Phobius"/>
    </source>
</evidence>
<feature type="transmembrane region" description="Helical" evidence="1">
    <location>
        <begin position="63"/>
        <end position="81"/>
    </location>
</feature>
<proteinExistence type="predicted"/>
<dbReference type="AlphaFoldDB" id="A0A498H4P0"/>
<gene>
    <name evidence="2" type="ORF">ABH15_02410</name>
</gene>
<reference evidence="2 3" key="1">
    <citation type="journal article" date="2015" name="Int. J. Syst. Evol. Microbiol.">
        <title>Methanoculleus taiwanensis sp. nov., a methanogen isolated from deep marine sediment at the deformation front area near Taiwan.</title>
        <authorList>
            <person name="Weng C.Y."/>
            <person name="Chen S.C."/>
            <person name="Lai M.C."/>
            <person name="Wu S.Y."/>
            <person name="Lin S."/>
            <person name="Yang T.F."/>
            <person name="Chen P.C."/>
        </authorList>
    </citation>
    <scope>NUCLEOTIDE SEQUENCE [LARGE SCALE GENOMIC DNA]</scope>
    <source>
        <strain evidence="2 3">CYW4</strain>
    </source>
</reference>
<name>A0A498H4P0_9EURY</name>
<feature type="transmembrane region" description="Helical" evidence="1">
    <location>
        <begin position="32"/>
        <end position="51"/>
    </location>
</feature>
<dbReference type="PANTHER" id="PTHR34989">
    <property type="entry name" value="PROTEIN HDED"/>
    <property type="match status" value="1"/>
</dbReference>
<protein>
    <recommendedName>
        <fullName evidence="4">HdeD family acid-resistance protein</fullName>
    </recommendedName>
</protein>
<sequence length="182" mass="19118">MAPAWLSFLIRGIIAVLFGLVAFIWSGFVLEVLVYFFGFFVIINAVVTLVMGASSEHPPTPRWLLLLVGILGLGLGILALLSPMVVVVAFLYLIAAWALVAALGDFILAVSVAGDWASRILLVISGILGIIFALIIIFVPLLAELVLVQVLGIYAIAFGVIGIIHGLSLRGQADAAAGRPAA</sequence>
<feature type="transmembrane region" description="Helical" evidence="1">
    <location>
        <begin position="120"/>
        <end position="139"/>
    </location>
</feature>
<dbReference type="GO" id="GO:0005886">
    <property type="term" value="C:plasma membrane"/>
    <property type="evidence" value="ECO:0007669"/>
    <property type="project" value="TreeGrafter"/>
</dbReference>
<feature type="transmembrane region" description="Helical" evidence="1">
    <location>
        <begin position="145"/>
        <end position="164"/>
    </location>
</feature>
<feature type="transmembrane region" description="Helical" evidence="1">
    <location>
        <begin position="5"/>
        <end position="26"/>
    </location>
</feature>
<dbReference type="EMBL" id="LHQS01000001">
    <property type="protein sequence ID" value="RXE57008.1"/>
    <property type="molecule type" value="Genomic_DNA"/>
</dbReference>
<keyword evidence="1" id="KW-1133">Transmembrane helix</keyword>
<dbReference type="InterPro" id="IPR005325">
    <property type="entry name" value="DUF308_memb"/>
</dbReference>
<evidence type="ECO:0008006" key="4">
    <source>
        <dbReference type="Google" id="ProtNLM"/>
    </source>
</evidence>
<dbReference type="Proteomes" id="UP000290932">
    <property type="component" value="Unassembled WGS sequence"/>
</dbReference>
<keyword evidence="3" id="KW-1185">Reference proteome</keyword>
<keyword evidence="1" id="KW-0472">Membrane</keyword>
<comment type="caution">
    <text evidence="2">The sequence shown here is derived from an EMBL/GenBank/DDBJ whole genome shotgun (WGS) entry which is preliminary data.</text>
</comment>
<keyword evidence="1" id="KW-0812">Transmembrane</keyword>
<feature type="transmembrane region" description="Helical" evidence="1">
    <location>
        <begin position="87"/>
        <end position="108"/>
    </location>
</feature>
<evidence type="ECO:0000313" key="3">
    <source>
        <dbReference type="Proteomes" id="UP000290932"/>
    </source>
</evidence>